<evidence type="ECO:0000313" key="3">
    <source>
        <dbReference type="EMBL" id="SDE89765.1"/>
    </source>
</evidence>
<feature type="domain" description="Secretion system C-terminal sorting" evidence="2">
    <location>
        <begin position="509"/>
        <end position="584"/>
    </location>
</feature>
<dbReference type="AlphaFoldDB" id="A0A1G7GNP6"/>
<dbReference type="NCBIfam" id="TIGR04183">
    <property type="entry name" value="Por_Secre_tail"/>
    <property type="match status" value="1"/>
</dbReference>
<keyword evidence="4" id="KW-1185">Reference proteome</keyword>
<name>A0A1G7GNP6_9FLAO</name>
<dbReference type="Pfam" id="PF08757">
    <property type="entry name" value="CotH"/>
    <property type="match status" value="1"/>
</dbReference>
<dbReference type="Pfam" id="PF18962">
    <property type="entry name" value="Por_Secre_tail"/>
    <property type="match status" value="1"/>
</dbReference>
<dbReference type="STRING" id="454006.SAMN05421825_0526"/>
<evidence type="ECO:0000256" key="1">
    <source>
        <dbReference type="ARBA" id="ARBA00022729"/>
    </source>
</evidence>
<evidence type="ECO:0000259" key="2">
    <source>
        <dbReference type="Pfam" id="PF18962"/>
    </source>
</evidence>
<sequence>MKKLYLQTKKCSMNKLITFFLILISIFFNASTIDLPQNSYRIDEEKRIIVCNTDINKLKFDDQPITIILNDNNYKVLDNVVSLKVGVRYILSLGFTRYSLYFTELPLLCIDSDSEISDSPKVLSKITLVENSGKITESNAGIEYRGATSQLYPKKSYEIEFWNDTTGDDTKDIALFDLREDKDWNIQAMYNELLKINSVTAWKIWDNISELYYKDLEPKGKTGIGMNYVEVFSNNSYKGVYAITEKVDRKLLKLKKNTDTEIRGELYKGDSWEATTYYNLPDFDNTSETWGGFEYKYPKDLRDWTNLYDLHDFVINSKDEVFYSQYKEKYDNANLVNYLIFLNLLRASDNSGKNLYTARYDKNGKYFFVPWDLDGVFGRIWDSTLQNTTDDLLSNGLYDRLWKDDRKDGFRYDLNKRWVELRSEKITTDNIMQILIDNFNYLKNNGSLERDQIANSGSTVSSEYEEFAYIREWLAARIAYLDKVFTFDIIETPPVTEENNDKTNNKFILYPNPAKNYIYLVDKNNKSEKSLLDITLYSKTGRIIKTINQHPVDQSIFIGNIPDGNYILNIKTDSGQKQSLKLIINK</sequence>
<protein>
    <submittedName>
        <fullName evidence="3">Por secretion system C-terminal sorting domain-containing protein</fullName>
    </submittedName>
</protein>
<dbReference type="Proteomes" id="UP000199203">
    <property type="component" value="Unassembled WGS sequence"/>
</dbReference>
<gene>
    <name evidence="3" type="ORF">SAMN05421825_0526</name>
</gene>
<dbReference type="EMBL" id="FNBH01000001">
    <property type="protein sequence ID" value="SDE89765.1"/>
    <property type="molecule type" value="Genomic_DNA"/>
</dbReference>
<proteinExistence type="predicted"/>
<organism evidence="3 4">
    <name type="scientific">Epilithonimonas hungarica</name>
    <dbReference type="NCBI Taxonomy" id="454006"/>
    <lineage>
        <taxon>Bacteria</taxon>
        <taxon>Pseudomonadati</taxon>
        <taxon>Bacteroidota</taxon>
        <taxon>Flavobacteriia</taxon>
        <taxon>Flavobacteriales</taxon>
        <taxon>Weeksellaceae</taxon>
        <taxon>Chryseobacterium group</taxon>
        <taxon>Epilithonimonas</taxon>
    </lineage>
</organism>
<accession>A0A1G7GNP6</accession>
<evidence type="ECO:0000313" key="4">
    <source>
        <dbReference type="Proteomes" id="UP000199203"/>
    </source>
</evidence>
<dbReference type="InterPro" id="IPR014867">
    <property type="entry name" value="Spore_coat_CotH_CotH2/3/7"/>
</dbReference>
<keyword evidence="1" id="KW-0732">Signal</keyword>
<dbReference type="InterPro" id="IPR026444">
    <property type="entry name" value="Secre_tail"/>
</dbReference>
<reference evidence="4" key="1">
    <citation type="submission" date="2016-10" db="EMBL/GenBank/DDBJ databases">
        <authorList>
            <person name="Varghese N."/>
            <person name="Submissions S."/>
        </authorList>
    </citation>
    <scope>NUCLEOTIDE SEQUENCE [LARGE SCALE GENOMIC DNA]</scope>
    <source>
        <strain evidence="4">DSM 19684</strain>
    </source>
</reference>